<reference evidence="2" key="1">
    <citation type="journal article" date="2019" name="Int. J. Syst. Evol. Microbiol.">
        <title>The Global Catalogue of Microorganisms (GCM) 10K type strain sequencing project: providing services to taxonomists for standard genome sequencing and annotation.</title>
        <authorList>
            <consortium name="The Broad Institute Genomics Platform"/>
            <consortium name="The Broad Institute Genome Sequencing Center for Infectious Disease"/>
            <person name="Wu L."/>
            <person name="Ma J."/>
        </authorList>
    </citation>
    <scope>NUCLEOTIDE SEQUENCE [LARGE SCALE GENOMIC DNA]</scope>
    <source>
        <strain evidence="2">NBRC 103166</strain>
    </source>
</reference>
<dbReference type="InterPro" id="IPR054222">
    <property type="entry name" value="DUF6942"/>
</dbReference>
<protein>
    <submittedName>
        <fullName evidence="1">Uncharacterized protein</fullName>
    </submittedName>
</protein>
<dbReference type="RefSeq" id="WP_284204966.1">
    <property type="nucleotide sequence ID" value="NZ_BSPQ01000016.1"/>
</dbReference>
<dbReference type="Proteomes" id="UP001157353">
    <property type="component" value="Unassembled WGS sequence"/>
</dbReference>
<sequence length="176" mass="19769">MSNEGFGCSQFTIAVYIANKPSMVEYENCVAMHAMTAQEITKIGIACGNGWRKVFNVYSKLLYALDSELFSFSGCAPTWQGYRDNFLLQQGSGTALLFSPPLCLPDSQTIHIISGKTYAKALINSDQLMTSLIWLDESFAIDVAKRLIVCPYFDYRQLSNQKIEYLADLIKQLMTE</sequence>
<dbReference type="EMBL" id="BSPQ01000016">
    <property type="protein sequence ID" value="GLS91872.1"/>
    <property type="molecule type" value="Genomic_DNA"/>
</dbReference>
<evidence type="ECO:0000313" key="1">
    <source>
        <dbReference type="EMBL" id="GLS91872.1"/>
    </source>
</evidence>
<proteinExistence type="predicted"/>
<gene>
    <name evidence="1" type="ORF">GCM10007916_29420</name>
</gene>
<keyword evidence="2" id="KW-1185">Reference proteome</keyword>
<name>A0ABQ6E3F0_9GAMM</name>
<organism evidence="1 2">
    <name type="scientific">Psychromonas marina</name>
    <dbReference type="NCBI Taxonomy" id="88364"/>
    <lineage>
        <taxon>Bacteria</taxon>
        <taxon>Pseudomonadati</taxon>
        <taxon>Pseudomonadota</taxon>
        <taxon>Gammaproteobacteria</taxon>
        <taxon>Alteromonadales</taxon>
        <taxon>Psychromonadaceae</taxon>
        <taxon>Psychromonas</taxon>
    </lineage>
</organism>
<accession>A0ABQ6E3F0</accession>
<comment type="caution">
    <text evidence="1">The sequence shown here is derived from an EMBL/GenBank/DDBJ whole genome shotgun (WGS) entry which is preliminary data.</text>
</comment>
<dbReference type="Pfam" id="PF22098">
    <property type="entry name" value="DUF6942"/>
    <property type="match status" value="1"/>
</dbReference>
<evidence type="ECO:0000313" key="2">
    <source>
        <dbReference type="Proteomes" id="UP001157353"/>
    </source>
</evidence>